<keyword evidence="1" id="KW-0472">Membrane</keyword>
<evidence type="ECO:0000313" key="2">
    <source>
        <dbReference type="EMBL" id="ABG04782.1"/>
    </source>
</evidence>
<evidence type="ECO:0000313" key="3">
    <source>
        <dbReference type="Proteomes" id="UP000006637"/>
    </source>
</evidence>
<reference evidence="2 3" key="1">
    <citation type="submission" date="2006-06" db="EMBL/GenBank/DDBJ databases">
        <title>Complete sequence of Rubrobacter xylanophilus DSM 9941.</title>
        <authorList>
            <consortium name="US DOE Joint Genome Institute"/>
            <person name="Copeland A."/>
            <person name="Lucas S."/>
            <person name="Lapidus A."/>
            <person name="Barry K."/>
            <person name="Detter J.C."/>
            <person name="Glavina del Rio T."/>
            <person name="Hammon N."/>
            <person name="Israni S."/>
            <person name="Dalin E."/>
            <person name="Tice H."/>
            <person name="Pitluck S."/>
            <person name="Munk A.C."/>
            <person name="Brettin T."/>
            <person name="Bruce D."/>
            <person name="Han C."/>
            <person name="Tapia R."/>
            <person name="Gilna P."/>
            <person name="Schmutz J."/>
            <person name="Larimer F."/>
            <person name="Land M."/>
            <person name="Hauser L."/>
            <person name="Kyrpides N."/>
            <person name="Lykidis A."/>
            <person name="da Costa M.S."/>
            <person name="Rainey F.A."/>
            <person name="Empadinhas N."/>
            <person name="Jolivet E."/>
            <person name="Battista J.R."/>
            <person name="Richardson P."/>
        </authorList>
    </citation>
    <scope>NUCLEOTIDE SEQUENCE [LARGE SCALE GENOMIC DNA]</scope>
    <source>
        <strain evidence="3">DSM 9941 / NBRC 16129 / PRD-1</strain>
    </source>
</reference>
<accession>Q1AUZ6</accession>
<name>Q1AUZ6_RUBXD</name>
<protein>
    <submittedName>
        <fullName evidence="2">Uncharacterized protein</fullName>
    </submittedName>
</protein>
<gene>
    <name evidence="2" type="ordered locus">Rxyl_1824</name>
</gene>
<proteinExistence type="predicted"/>
<feature type="transmembrane region" description="Helical" evidence="1">
    <location>
        <begin position="50"/>
        <end position="68"/>
    </location>
</feature>
<dbReference type="Proteomes" id="UP000006637">
    <property type="component" value="Chromosome"/>
</dbReference>
<dbReference type="HOGENOM" id="CLU_2059688_0_0_11"/>
<dbReference type="STRING" id="266117.Rxyl_1824"/>
<evidence type="ECO:0000256" key="1">
    <source>
        <dbReference type="SAM" id="Phobius"/>
    </source>
</evidence>
<dbReference type="AlphaFoldDB" id="Q1AUZ6"/>
<feature type="transmembrane region" description="Helical" evidence="1">
    <location>
        <begin position="18"/>
        <end position="38"/>
    </location>
</feature>
<dbReference type="KEGG" id="rxy:Rxyl_1824"/>
<keyword evidence="1" id="KW-0812">Transmembrane</keyword>
<sequence>MLYHVGAVLGVRKTALRVLVLIVVVWAALAVIGGAVYVAKRGGDPGHGAAIKKTGLGLCAVTVAVLLGKGMGCVRRPRPERGFVVVAEKPREDVPRPIFRPDRARPGPSLTRLLQVFRT</sequence>
<keyword evidence="3" id="KW-1185">Reference proteome</keyword>
<dbReference type="EMBL" id="CP000386">
    <property type="protein sequence ID" value="ABG04782.1"/>
    <property type="molecule type" value="Genomic_DNA"/>
</dbReference>
<keyword evidence="1" id="KW-1133">Transmembrane helix</keyword>
<organism evidence="2 3">
    <name type="scientific">Rubrobacter xylanophilus (strain DSM 9941 / JCM 11954 / NBRC 16129 / PRD-1)</name>
    <dbReference type="NCBI Taxonomy" id="266117"/>
    <lineage>
        <taxon>Bacteria</taxon>
        <taxon>Bacillati</taxon>
        <taxon>Actinomycetota</taxon>
        <taxon>Rubrobacteria</taxon>
        <taxon>Rubrobacterales</taxon>
        <taxon>Rubrobacteraceae</taxon>
        <taxon>Rubrobacter</taxon>
    </lineage>
</organism>